<evidence type="ECO:0000259" key="1">
    <source>
        <dbReference type="SMART" id="SM00060"/>
    </source>
</evidence>
<proteinExistence type="predicted"/>
<dbReference type="Gene3D" id="2.60.40.380">
    <property type="entry name" value="Purple acid phosphatase-like, N-terminal"/>
    <property type="match status" value="1"/>
</dbReference>
<dbReference type="SMART" id="SM00060">
    <property type="entry name" value="FN3"/>
    <property type="match status" value="1"/>
</dbReference>
<gene>
    <name evidence="2" type="ORF">S01H4_31954</name>
</gene>
<dbReference type="AlphaFoldDB" id="X1BTC1"/>
<evidence type="ECO:0000313" key="2">
    <source>
        <dbReference type="EMBL" id="GAG84397.1"/>
    </source>
</evidence>
<accession>X1BTC1</accession>
<dbReference type="SUPFAM" id="SSF49363">
    <property type="entry name" value="Purple acid phosphatase, N-terminal domain"/>
    <property type="match status" value="1"/>
</dbReference>
<dbReference type="InterPro" id="IPR008963">
    <property type="entry name" value="Purple_acid_Pase-like_N"/>
</dbReference>
<reference evidence="2" key="1">
    <citation type="journal article" date="2014" name="Front. Microbiol.">
        <title>High frequency of phylogenetically diverse reductive dehalogenase-homologous genes in deep subseafloor sedimentary metagenomes.</title>
        <authorList>
            <person name="Kawai M."/>
            <person name="Futagami T."/>
            <person name="Toyoda A."/>
            <person name="Takaki Y."/>
            <person name="Nishi S."/>
            <person name="Hori S."/>
            <person name="Arai W."/>
            <person name="Tsubouchi T."/>
            <person name="Morono Y."/>
            <person name="Uchiyama I."/>
            <person name="Ito T."/>
            <person name="Fujiyama A."/>
            <person name="Inagaki F."/>
            <person name="Takami H."/>
        </authorList>
    </citation>
    <scope>NUCLEOTIDE SEQUENCE</scope>
    <source>
        <strain evidence="2">Expedition CK06-06</strain>
    </source>
</reference>
<name>X1BTC1_9ZZZZ</name>
<dbReference type="EMBL" id="BART01016647">
    <property type="protein sequence ID" value="GAG84397.1"/>
    <property type="molecule type" value="Genomic_DNA"/>
</dbReference>
<dbReference type="CDD" id="cd00063">
    <property type="entry name" value="FN3"/>
    <property type="match status" value="1"/>
</dbReference>
<sequence length="249" mass="28265">MSPPKLSTMVSEFTSWGSRFYPNPVMYQIGYPADKNWWNKLDNPPKDIGDALDEAIPNDMGIIWVDFTLRDVFPSPGEDTTPPEISDIATSDITGNSATITWTTDEISDGVVNYGENTALGSSESDTGMFVEHIVTLTELSASTTYYYEVQSKDWDGNNTVDDNNGSYYTFTTCTTNISQSKLLLLFLNRPQYYCDRKNKHWQREYSIIFPSLYLTIVFLKLENTHENNNGTDHARDQVKEIHTANEIC</sequence>
<dbReference type="InterPro" id="IPR003961">
    <property type="entry name" value="FN3_dom"/>
</dbReference>
<dbReference type="GO" id="GO:0003993">
    <property type="term" value="F:acid phosphatase activity"/>
    <property type="evidence" value="ECO:0007669"/>
    <property type="project" value="InterPro"/>
</dbReference>
<comment type="caution">
    <text evidence="2">The sequence shown here is derived from an EMBL/GenBank/DDBJ whole genome shotgun (WGS) entry which is preliminary data.</text>
</comment>
<dbReference type="GO" id="GO:0046872">
    <property type="term" value="F:metal ion binding"/>
    <property type="evidence" value="ECO:0007669"/>
    <property type="project" value="InterPro"/>
</dbReference>
<feature type="domain" description="Fibronectin type-III" evidence="1">
    <location>
        <begin position="82"/>
        <end position="159"/>
    </location>
</feature>
<organism evidence="2">
    <name type="scientific">marine sediment metagenome</name>
    <dbReference type="NCBI Taxonomy" id="412755"/>
    <lineage>
        <taxon>unclassified sequences</taxon>
        <taxon>metagenomes</taxon>
        <taxon>ecological metagenomes</taxon>
    </lineage>
</organism>
<protein>
    <recommendedName>
        <fullName evidence="1">Fibronectin type-III domain-containing protein</fullName>
    </recommendedName>
</protein>